<evidence type="ECO:0000313" key="3">
    <source>
        <dbReference type="EMBL" id="AQP47757.1"/>
    </source>
</evidence>
<gene>
    <name evidence="3" type="ORF">BW730_09900</name>
</gene>
<dbReference type="Proteomes" id="UP000188145">
    <property type="component" value="Chromosome"/>
</dbReference>
<dbReference type="AlphaFoldDB" id="A0A1Q2CNR0"/>
<sequence>MHKDLERSWLDESLQSVQRRDTSGFGSGLSRAIAQRIGVDVVIVRVAFVVLTFCSGLGLALYAWGTLLTEGPEGKRPVDGTIRSFRGWPSGAQLALIIGTSIGLVATVAATTSLPWGLAILAVVLMAWYLRRNHAVRLPSVGGEPFAEPANEDELIDEWRRRMSAATGHHSDWVAPLPVIDLDAPIAVPEPTARPRTAWAASLLLILVAAAAGAGSVMVGLSAVTALAIGTLALGVGTVIFAAVSRAKRLPRPFLAAVLVPIVACGWLSTGADPLLETQAVTHTDATHAVKYFATTTTLDLTGANLAEVDTVEIVAVASTVDVLLPGNPDGGIATTERFSTVHIDKAGTTVWAGKKVVVDATASSVTIRVGEGR</sequence>
<feature type="transmembrane region" description="Helical" evidence="1">
    <location>
        <begin position="42"/>
        <end position="64"/>
    </location>
</feature>
<keyword evidence="1" id="KW-1133">Transmembrane helix</keyword>
<protein>
    <recommendedName>
        <fullName evidence="2">Phage shock protein PspC N-terminal domain-containing protein</fullName>
    </recommendedName>
</protein>
<feature type="transmembrane region" description="Helical" evidence="1">
    <location>
        <begin position="198"/>
        <end position="217"/>
    </location>
</feature>
<feature type="transmembrane region" description="Helical" evidence="1">
    <location>
        <begin position="85"/>
        <end position="108"/>
    </location>
</feature>
<dbReference type="EMBL" id="CP019606">
    <property type="protein sequence ID" value="AQP47757.1"/>
    <property type="molecule type" value="Genomic_DNA"/>
</dbReference>
<accession>A0A1Q2CNR0</accession>
<feature type="domain" description="Phage shock protein PspC N-terminal" evidence="2">
    <location>
        <begin position="27"/>
        <end position="68"/>
    </location>
</feature>
<keyword evidence="1" id="KW-0472">Membrane</keyword>
<reference evidence="4" key="1">
    <citation type="submission" date="2017-02" db="EMBL/GenBank/DDBJ databases">
        <title>Tessaracoccus aquaemaris sp. nov., isolated from the intestine of a Korean rockfish, Sebastes schlegelii, in a marine aquaculture pond.</title>
        <authorList>
            <person name="Tak E.J."/>
            <person name="Bae J.-W."/>
        </authorList>
    </citation>
    <scope>NUCLEOTIDE SEQUENCE [LARGE SCALE GENOMIC DNA]</scope>
    <source>
        <strain evidence="4">NSG39</strain>
    </source>
</reference>
<dbReference type="KEGG" id="tes:BW730_09900"/>
<organism evidence="3 4">
    <name type="scientific">Tessaracoccus aquimaris</name>
    <dbReference type="NCBI Taxonomy" id="1332264"/>
    <lineage>
        <taxon>Bacteria</taxon>
        <taxon>Bacillati</taxon>
        <taxon>Actinomycetota</taxon>
        <taxon>Actinomycetes</taxon>
        <taxon>Propionibacteriales</taxon>
        <taxon>Propionibacteriaceae</taxon>
        <taxon>Tessaracoccus</taxon>
    </lineage>
</organism>
<name>A0A1Q2CNR0_9ACTN</name>
<dbReference type="OrthoDB" id="3725366at2"/>
<evidence type="ECO:0000256" key="1">
    <source>
        <dbReference type="SAM" id="Phobius"/>
    </source>
</evidence>
<dbReference type="Pfam" id="PF04024">
    <property type="entry name" value="PspC"/>
    <property type="match status" value="1"/>
</dbReference>
<proteinExistence type="predicted"/>
<dbReference type="RefSeq" id="WP_077686092.1">
    <property type="nucleotide sequence ID" value="NZ_CP019606.1"/>
</dbReference>
<keyword evidence="4" id="KW-1185">Reference proteome</keyword>
<evidence type="ECO:0000313" key="4">
    <source>
        <dbReference type="Proteomes" id="UP000188145"/>
    </source>
</evidence>
<evidence type="ECO:0000259" key="2">
    <source>
        <dbReference type="Pfam" id="PF04024"/>
    </source>
</evidence>
<dbReference type="InterPro" id="IPR007168">
    <property type="entry name" value="Phageshock_PspC_N"/>
</dbReference>
<dbReference type="STRING" id="1332264.BW730_09900"/>
<feature type="transmembrane region" description="Helical" evidence="1">
    <location>
        <begin position="223"/>
        <end position="242"/>
    </location>
</feature>
<keyword evidence="1" id="KW-0812">Transmembrane</keyword>